<feature type="domain" description="Fumarylacetoacetase-like C-terminal" evidence="2">
    <location>
        <begin position="1"/>
        <end position="182"/>
    </location>
</feature>
<dbReference type="SUPFAM" id="SSF56529">
    <property type="entry name" value="FAH"/>
    <property type="match status" value="1"/>
</dbReference>
<gene>
    <name evidence="3" type="ORF">METZ01_LOCUS238359</name>
</gene>
<dbReference type="InterPro" id="IPR011234">
    <property type="entry name" value="Fumarylacetoacetase-like_C"/>
</dbReference>
<accession>A0A382HEI4</accession>
<dbReference type="EMBL" id="UINC01060711">
    <property type="protein sequence ID" value="SVB85505.1"/>
    <property type="molecule type" value="Genomic_DNA"/>
</dbReference>
<name>A0A382HEI4_9ZZZZ</name>
<dbReference type="PANTHER" id="PTHR11820">
    <property type="entry name" value="ACYLPYRUVASE"/>
    <property type="match status" value="1"/>
</dbReference>
<evidence type="ECO:0000256" key="1">
    <source>
        <dbReference type="ARBA" id="ARBA00022723"/>
    </source>
</evidence>
<proteinExistence type="predicted"/>
<dbReference type="Pfam" id="PF01557">
    <property type="entry name" value="FAA_hydrolase"/>
    <property type="match status" value="1"/>
</dbReference>
<keyword evidence="1" id="KW-0479">Metal-binding</keyword>
<sequence>VGRNFISHTEELNNIIPDKPLFFQKSISALTISSEIITPENIDIQHELEVVVLIQSSGYKIKVKNAMNYVDGYGLGLDLTDRKMQEDLKSKKLPWFLSKNFRNSAIVTDFIHWSDSKWNSVFWLEKNKVRVQEGEMSNMIYSVGYLIEFLSHRIPLMAGDIIFTGTPGGVGPIENGDELKLGLGNNILKVVKIKN</sequence>
<reference evidence="3" key="1">
    <citation type="submission" date="2018-05" db="EMBL/GenBank/DDBJ databases">
        <authorList>
            <person name="Lanie J.A."/>
            <person name="Ng W.-L."/>
            <person name="Kazmierczak K.M."/>
            <person name="Andrzejewski T.M."/>
            <person name="Davidsen T.M."/>
            <person name="Wayne K.J."/>
            <person name="Tettelin H."/>
            <person name="Glass J.I."/>
            <person name="Rusch D."/>
            <person name="Podicherti R."/>
            <person name="Tsui H.-C.T."/>
            <person name="Winkler M.E."/>
        </authorList>
    </citation>
    <scope>NUCLEOTIDE SEQUENCE</scope>
</reference>
<dbReference type="PANTHER" id="PTHR11820:SF7">
    <property type="entry name" value="ACYLPYRUVASE FAHD1, MITOCHONDRIAL"/>
    <property type="match status" value="1"/>
</dbReference>
<dbReference type="GO" id="GO:0046872">
    <property type="term" value="F:metal ion binding"/>
    <property type="evidence" value="ECO:0007669"/>
    <property type="project" value="UniProtKB-KW"/>
</dbReference>
<dbReference type="InterPro" id="IPR036663">
    <property type="entry name" value="Fumarylacetoacetase_C_sf"/>
</dbReference>
<organism evidence="3">
    <name type="scientific">marine metagenome</name>
    <dbReference type="NCBI Taxonomy" id="408172"/>
    <lineage>
        <taxon>unclassified sequences</taxon>
        <taxon>metagenomes</taxon>
        <taxon>ecological metagenomes</taxon>
    </lineage>
</organism>
<dbReference type="Gene3D" id="3.90.850.10">
    <property type="entry name" value="Fumarylacetoacetase-like, C-terminal domain"/>
    <property type="match status" value="1"/>
</dbReference>
<protein>
    <recommendedName>
        <fullName evidence="2">Fumarylacetoacetase-like C-terminal domain-containing protein</fullName>
    </recommendedName>
</protein>
<evidence type="ECO:0000313" key="3">
    <source>
        <dbReference type="EMBL" id="SVB85505.1"/>
    </source>
</evidence>
<dbReference type="GO" id="GO:0018773">
    <property type="term" value="F:acetylpyruvate hydrolase activity"/>
    <property type="evidence" value="ECO:0007669"/>
    <property type="project" value="TreeGrafter"/>
</dbReference>
<dbReference type="GO" id="GO:0005739">
    <property type="term" value="C:mitochondrion"/>
    <property type="evidence" value="ECO:0007669"/>
    <property type="project" value="TreeGrafter"/>
</dbReference>
<evidence type="ECO:0000259" key="2">
    <source>
        <dbReference type="Pfam" id="PF01557"/>
    </source>
</evidence>
<feature type="non-terminal residue" evidence="3">
    <location>
        <position position="1"/>
    </location>
</feature>
<dbReference type="AlphaFoldDB" id="A0A382HEI4"/>